<feature type="domain" description="ABC transmembrane type-1" evidence="8">
    <location>
        <begin position="53"/>
        <end position="240"/>
    </location>
</feature>
<feature type="transmembrane region" description="Helical" evidence="7">
    <location>
        <begin position="180"/>
        <end position="197"/>
    </location>
</feature>
<reference evidence="9 10" key="1">
    <citation type="submission" date="2018-03" db="EMBL/GenBank/DDBJ databases">
        <title>Genomic Encyclopedia of Type Strains, Phase III (KMG-III): the genomes of soil and plant-associated and newly described type strains.</title>
        <authorList>
            <person name="Whitman W."/>
        </authorList>
    </citation>
    <scope>NUCLEOTIDE SEQUENCE [LARGE SCALE GENOMIC DNA]</scope>
    <source>
        <strain evidence="9 10">CGMCC 4.7104</strain>
    </source>
</reference>
<dbReference type="PANTHER" id="PTHR43386:SF25">
    <property type="entry name" value="PEPTIDE ABC TRANSPORTER PERMEASE PROTEIN"/>
    <property type="match status" value="1"/>
</dbReference>
<dbReference type="GO" id="GO:0005886">
    <property type="term" value="C:plasma membrane"/>
    <property type="evidence" value="ECO:0007669"/>
    <property type="project" value="UniProtKB-SubCell"/>
</dbReference>
<keyword evidence="4 7" id="KW-0812">Transmembrane</keyword>
<evidence type="ECO:0000256" key="1">
    <source>
        <dbReference type="ARBA" id="ARBA00004651"/>
    </source>
</evidence>
<proteinExistence type="inferred from homology"/>
<dbReference type="OrthoDB" id="6637947at2"/>
<feature type="transmembrane region" description="Helical" evidence="7">
    <location>
        <begin position="95"/>
        <end position="122"/>
    </location>
</feature>
<evidence type="ECO:0000313" key="10">
    <source>
        <dbReference type="Proteomes" id="UP000238312"/>
    </source>
</evidence>
<evidence type="ECO:0000256" key="6">
    <source>
        <dbReference type="ARBA" id="ARBA00023136"/>
    </source>
</evidence>
<feature type="transmembrane region" description="Helical" evidence="7">
    <location>
        <begin position="217"/>
        <end position="240"/>
    </location>
</feature>
<evidence type="ECO:0000256" key="5">
    <source>
        <dbReference type="ARBA" id="ARBA00022989"/>
    </source>
</evidence>
<dbReference type="EMBL" id="PVNG01000016">
    <property type="protein sequence ID" value="PRX60639.1"/>
    <property type="molecule type" value="Genomic_DNA"/>
</dbReference>
<comment type="caution">
    <text evidence="9">The sequence shown here is derived from an EMBL/GenBank/DDBJ whole genome shotgun (WGS) entry which is preliminary data.</text>
</comment>
<accession>A0A2T0MQU2</accession>
<dbReference type="CDD" id="cd06261">
    <property type="entry name" value="TM_PBP2"/>
    <property type="match status" value="1"/>
</dbReference>
<name>A0A2T0MQU2_9ACTN</name>
<protein>
    <submittedName>
        <fullName evidence="9">Peptide/nickel transport system permease protein</fullName>
    </submittedName>
</protein>
<dbReference type="InterPro" id="IPR035906">
    <property type="entry name" value="MetI-like_sf"/>
</dbReference>
<dbReference type="InterPro" id="IPR000515">
    <property type="entry name" value="MetI-like"/>
</dbReference>
<keyword evidence="5 7" id="KW-1133">Transmembrane helix</keyword>
<dbReference type="Proteomes" id="UP000238312">
    <property type="component" value="Unassembled WGS sequence"/>
</dbReference>
<dbReference type="InterPro" id="IPR050366">
    <property type="entry name" value="BP-dependent_transpt_permease"/>
</dbReference>
<feature type="transmembrane region" description="Helical" evidence="7">
    <location>
        <begin position="157"/>
        <end position="173"/>
    </location>
</feature>
<dbReference type="GO" id="GO:0055085">
    <property type="term" value="P:transmembrane transport"/>
    <property type="evidence" value="ECO:0007669"/>
    <property type="project" value="InterPro"/>
</dbReference>
<evidence type="ECO:0000256" key="2">
    <source>
        <dbReference type="ARBA" id="ARBA00022448"/>
    </source>
</evidence>
<keyword evidence="6 7" id="KW-0472">Membrane</keyword>
<dbReference type="SUPFAM" id="SSF161098">
    <property type="entry name" value="MetI-like"/>
    <property type="match status" value="1"/>
</dbReference>
<evidence type="ECO:0000256" key="7">
    <source>
        <dbReference type="RuleBase" id="RU363032"/>
    </source>
</evidence>
<evidence type="ECO:0000313" key="9">
    <source>
        <dbReference type="EMBL" id="PRX60639.1"/>
    </source>
</evidence>
<evidence type="ECO:0000256" key="4">
    <source>
        <dbReference type="ARBA" id="ARBA00022692"/>
    </source>
</evidence>
<evidence type="ECO:0000259" key="8">
    <source>
        <dbReference type="PROSITE" id="PS50928"/>
    </source>
</evidence>
<sequence length="252" mass="26592">MRFLLLGVPLSVALLGPWLVPDDLVRGAPFADSGLLGTDFVGRDVWHQVLLGGQGLVLTAVLATGGAYLLGVAWGLAAATTPRVVDEVLMRPLDILMAVPSLLLLLVVATLAPGGALVWIVMLVHLPDIARLVRACALEIGSRPAAEAMRMQGENRWRIATGFVAPAMARVLATDAGTRLTGSLYLIAAVSFLGVGVPPDSSDWAVMVDRNRGGLFLNAWAVLAPALLIVMLAVGLNLTLDRMPEKADHDRS</sequence>
<comment type="subcellular location">
    <subcellularLocation>
        <location evidence="1 7">Cell membrane</location>
        <topology evidence="1 7">Multi-pass membrane protein</topology>
    </subcellularLocation>
</comment>
<organism evidence="9 10">
    <name type="scientific">Nonomuraea fuscirosea</name>
    <dbReference type="NCBI Taxonomy" id="1291556"/>
    <lineage>
        <taxon>Bacteria</taxon>
        <taxon>Bacillati</taxon>
        <taxon>Actinomycetota</taxon>
        <taxon>Actinomycetes</taxon>
        <taxon>Streptosporangiales</taxon>
        <taxon>Streptosporangiaceae</taxon>
        <taxon>Nonomuraea</taxon>
    </lineage>
</organism>
<dbReference type="PROSITE" id="PS50928">
    <property type="entry name" value="ABC_TM1"/>
    <property type="match status" value="1"/>
</dbReference>
<comment type="similarity">
    <text evidence="7">Belongs to the binding-protein-dependent transport system permease family.</text>
</comment>
<dbReference type="RefSeq" id="WP_106246501.1">
    <property type="nucleotide sequence ID" value="NZ_JBFAIB010000051.1"/>
</dbReference>
<feature type="transmembrane region" description="Helical" evidence="7">
    <location>
        <begin position="51"/>
        <end position="74"/>
    </location>
</feature>
<dbReference type="PANTHER" id="PTHR43386">
    <property type="entry name" value="OLIGOPEPTIDE TRANSPORT SYSTEM PERMEASE PROTEIN APPC"/>
    <property type="match status" value="1"/>
</dbReference>
<dbReference type="Gene3D" id="1.10.3720.10">
    <property type="entry name" value="MetI-like"/>
    <property type="match status" value="1"/>
</dbReference>
<gene>
    <name evidence="9" type="ORF">B0I32_11630</name>
</gene>
<dbReference type="AlphaFoldDB" id="A0A2T0MQU2"/>
<keyword evidence="2 7" id="KW-0813">Transport</keyword>
<dbReference type="Pfam" id="PF00528">
    <property type="entry name" value="BPD_transp_1"/>
    <property type="match status" value="1"/>
</dbReference>
<evidence type="ECO:0000256" key="3">
    <source>
        <dbReference type="ARBA" id="ARBA00022475"/>
    </source>
</evidence>
<keyword evidence="3" id="KW-1003">Cell membrane</keyword>
<keyword evidence="10" id="KW-1185">Reference proteome</keyword>